<dbReference type="PROSITE" id="PS00092">
    <property type="entry name" value="N6_MTASE"/>
    <property type="match status" value="1"/>
</dbReference>
<evidence type="ECO:0000259" key="4">
    <source>
        <dbReference type="Pfam" id="PF25904"/>
    </source>
</evidence>
<keyword evidence="6" id="KW-1185">Reference proteome</keyword>
<keyword evidence="1" id="KW-0489">Methyltransferase</keyword>
<sequence>MKLILCFAIKLQYKHFCIQEYEALCTMNGVEPVVLSDTVEFDCDKSPFIAVELKDYQTARKIVSRSVMIKYILDPFSIGCSYEDLFANLDQEKLVDSFLIQKSIKFKIESIKKKIKPKEANEIIGPYGDLAPEEVIFDMKNPDQIYMIVSNPSTEEYYMGIEVACMSWKNNTSNFYAKYDLKARPYLGPTSTSHELAFLMANQAELKEGDLVFDPFVGTGSILIACSALKAFCFGSDIDLRVLQGYSVGKKAKKEIPGADVIDRYDVFANFKYYGLPKPSIIAMDISYPTMLLNKFDAIVCDPPYGVKAGSKKSKLKEKVSEKEPKTKIINDSTFGMLSKKENYGTNEIYHKLLEIASLLLKLGGRLVFLFHTDTEYSSELNEFPTHPCFEFVHSCENPLMRKRSRHSIKMVKILEPGEGE</sequence>
<comment type="caution">
    <text evidence="5">The sequence shown here is derived from an EMBL/GenBank/DDBJ whole genome shotgun (WGS) entry which is preliminary data.</text>
</comment>
<dbReference type="PIRSF" id="PIRSF017259">
    <property type="entry name" value="tRNA_mtfrase_TRM11"/>
    <property type="match status" value="1"/>
</dbReference>
<dbReference type="InterPro" id="IPR000241">
    <property type="entry name" value="RlmKL-like_Mtase"/>
</dbReference>
<dbReference type="Pfam" id="PF25904">
    <property type="entry name" value="Tmrp11_N"/>
    <property type="match status" value="1"/>
</dbReference>
<feature type="domain" description="tRNA (guanine(10)-N(2))-methyltransferase TRMT11 N-terminal" evidence="4">
    <location>
        <begin position="11"/>
        <end position="150"/>
    </location>
</feature>
<dbReference type="InterPro" id="IPR002052">
    <property type="entry name" value="DNA_methylase_N6_adenine_CS"/>
</dbReference>
<dbReference type="Proteomes" id="UP001295684">
    <property type="component" value="Unassembled WGS sequence"/>
</dbReference>
<dbReference type="Gene3D" id="3.40.50.150">
    <property type="entry name" value="Vaccinia Virus protein VP39"/>
    <property type="match status" value="1"/>
</dbReference>
<evidence type="ECO:0000313" key="6">
    <source>
        <dbReference type="Proteomes" id="UP001295684"/>
    </source>
</evidence>
<dbReference type="GO" id="GO:0005737">
    <property type="term" value="C:cytoplasm"/>
    <property type="evidence" value="ECO:0007669"/>
    <property type="project" value="TreeGrafter"/>
</dbReference>
<dbReference type="EMBL" id="CAMPGE010012162">
    <property type="protein sequence ID" value="CAI2370942.1"/>
    <property type="molecule type" value="Genomic_DNA"/>
</dbReference>
<dbReference type="InterPro" id="IPR059073">
    <property type="entry name" value="TRMT11_N"/>
</dbReference>
<dbReference type="GO" id="GO:0043527">
    <property type="term" value="C:tRNA methyltransferase complex"/>
    <property type="evidence" value="ECO:0007669"/>
    <property type="project" value="UniProtKB-ARBA"/>
</dbReference>
<gene>
    <name evidence="5" type="ORF">ECRASSUSDP1_LOCUS12262</name>
</gene>
<reference evidence="5" key="1">
    <citation type="submission" date="2023-07" db="EMBL/GenBank/DDBJ databases">
        <authorList>
            <consortium name="AG Swart"/>
            <person name="Singh M."/>
            <person name="Singh A."/>
            <person name="Seah K."/>
            <person name="Emmerich C."/>
        </authorList>
    </citation>
    <scope>NUCLEOTIDE SEQUENCE</scope>
    <source>
        <strain evidence="5">DP1</strain>
    </source>
</reference>
<evidence type="ECO:0000256" key="2">
    <source>
        <dbReference type="ARBA" id="ARBA00022679"/>
    </source>
</evidence>
<dbReference type="GO" id="GO:0003676">
    <property type="term" value="F:nucleic acid binding"/>
    <property type="evidence" value="ECO:0007669"/>
    <property type="project" value="InterPro"/>
</dbReference>
<dbReference type="InterPro" id="IPR029063">
    <property type="entry name" value="SAM-dependent_MTases_sf"/>
</dbReference>
<keyword evidence="2" id="KW-0808">Transferase</keyword>
<dbReference type="PANTHER" id="PTHR13370">
    <property type="entry name" value="RNA METHYLASE-RELATED"/>
    <property type="match status" value="1"/>
</dbReference>
<dbReference type="SUPFAM" id="SSF53335">
    <property type="entry name" value="S-adenosyl-L-methionine-dependent methyltransferases"/>
    <property type="match status" value="1"/>
</dbReference>
<protein>
    <submittedName>
        <fullName evidence="5">Uncharacterized protein</fullName>
    </submittedName>
</protein>
<dbReference type="Pfam" id="PF01170">
    <property type="entry name" value="UPF0020"/>
    <property type="match status" value="1"/>
</dbReference>
<accession>A0AAD1UQ22</accession>
<proteinExistence type="predicted"/>
<evidence type="ECO:0000256" key="1">
    <source>
        <dbReference type="ARBA" id="ARBA00022603"/>
    </source>
</evidence>
<dbReference type="PANTHER" id="PTHR13370:SF3">
    <property type="entry name" value="TRNA (GUANINE(10)-N2)-METHYLTRANSFERASE HOMOLOG"/>
    <property type="match status" value="1"/>
</dbReference>
<feature type="domain" description="Ribosomal RNA large subunit methyltransferase K/L-like methyltransferase" evidence="3">
    <location>
        <begin position="183"/>
        <end position="315"/>
    </location>
</feature>
<name>A0AAD1UQ22_EUPCR</name>
<organism evidence="5 6">
    <name type="scientific">Euplotes crassus</name>
    <dbReference type="NCBI Taxonomy" id="5936"/>
    <lineage>
        <taxon>Eukaryota</taxon>
        <taxon>Sar</taxon>
        <taxon>Alveolata</taxon>
        <taxon>Ciliophora</taxon>
        <taxon>Intramacronucleata</taxon>
        <taxon>Spirotrichea</taxon>
        <taxon>Hypotrichia</taxon>
        <taxon>Euplotida</taxon>
        <taxon>Euplotidae</taxon>
        <taxon>Moneuplotes</taxon>
    </lineage>
</organism>
<evidence type="ECO:0000313" key="5">
    <source>
        <dbReference type="EMBL" id="CAI2370942.1"/>
    </source>
</evidence>
<dbReference type="GO" id="GO:0008168">
    <property type="term" value="F:methyltransferase activity"/>
    <property type="evidence" value="ECO:0007669"/>
    <property type="project" value="UniProtKB-KW"/>
</dbReference>
<evidence type="ECO:0000259" key="3">
    <source>
        <dbReference type="Pfam" id="PF01170"/>
    </source>
</evidence>
<dbReference type="PRINTS" id="PR00507">
    <property type="entry name" value="N12N6MTFRASE"/>
</dbReference>
<dbReference type="AlphaFoldDB" id="A0AAD1UQ22"/>
<dbReference type="GO" id="GO:0032259">
    <property type="term" value="P:methylation"/>
    <property type="evidence" value="ECO:0007669"/>
    <property type="project" value="UniProtKB-KW"/>
</dbReference>